<dbReference type="Proteomes" id="UP000595437">
    <property type="component" value="Chromosome 1"/>
</dbReference>
<evidence type="ECO:0000313" key="2">
    <source>
        <dbReference type="Proteomes" id="UP000595437"/>
    </source>
</evidence>
<keyword evidence="2" id="KW-1185">Reference proteome</keyword>
<evidence type="ECO:0000313" key="1">
    <source>
        <dbReference type="EMBL" id="QQP55624.1"/>
    </source>
</evidence>
<gene>
    <name evidence="1" type="ORF">FKW44_000018</name>
</gene>
<feature type="non-terminal residue" evidence="1">
    <location>
        <position position="1"/>
    </location>
</feature>
<sequence length="59" mass="6621">TEKKCNIQTRESCNSSLVEKCETSFKMELKEECDGPCDPNDGECYQKISDCSGDKAFAF</sequence>
<dbReference type="EMBL" id="CP045890">
    <property type="protein sequence ID" value="QQP55624.1"/>
    <property type="molecule type" value="Genomic_DNA"/>
</dbReference>
<organism evidence="1 2">
    <name type="scientific">Caligus rogercresseyi</name>
    <name type="common">Sea louse</name>
    <dbReference type="NCBI Taxonomy" id="217165"/>
    <lineage>
        <taxon>Eukaryota</taxon>
        <taxon>Metazoa</taxon>
        <taxon>Ecdysozoa</taxon>
        <taxon>Arthropoda</taxon>
        <taxon>Crustacea</taxon>
        <taxon>Multicrustacea</taxon>
        <taxon>Hexanauplia</taxon>
        <taxon>Copepoda</taxon>
        <taxon>Siphonostomatoida</taxon>
        <taxon>Caligidae</taxon>
        <taxon>Caligus</taxon>
    </lineage>
</organism>
<feature type="non-terminal residue" evidence="1">
    <location>
        <position position="59"/>
    </location>
</feature>
<dbReference type="AlphaFoldDB" id="A0A7T8QUK2"/>
<reference evidence="2" key="1">
    <citation type="submission" date="2021-01" db="EMBL/GenBank/DDBJ databases">
        <title>Caligus Genome Assembly.</title>
        <authorList>
            <person name="Gallardo-Escarate C."/>
        </authorList>
    </citation>
    <scope>NUCLEOTIDE SEQUENCE [LARGE SCALE GENOMIC DNA]</scope>
</reference>
<accession>A0A7T8QUK2</accession>
<proteinExistence type="predicted"/>
<name>A0A7T8QUK2_CALRO</name>
<protein>
    <submittedName>
        <fullName evidence="1">Uncharacterized protein</fullName>
    </submittedName>
</protein>